<evidence type="ECO:0000313" key="1">
    <source>
        <dbReference type="EMBL" id="CAK9175089.1"/>
    </source>
</evidence>
<reference evidence="1 2" key="1">
    <citation type="submission" date="2024-02" db="EMBL/GenBank/DDBJ databases">
        <authorList>
            <person name="Vignale AGUSTIN F."/>
            <person name="Sosa J E."/>
            <person name="Modenutti C."/>
        </authorList>
    </citation>
    <scope>NUCLEOTIDE SEQUENCE [LARGE SCALE GENOMIC DNA]</scope>
</reference>
<protein>
    <submittedName>
        <fullName evidence="1">Uncharacterized protein</fullName>
    </submittedName>
</protein>
<dbReference type="EMBL" id="CAUOFW020006535">
    <property type="protein sequence ID" value="CAK9175089.1"/>
    <property type="molecule type" value="Genomic_DNA"/>
</dbReference>
<name>A0ABC8U000_9AQUA</name>
<dbReference type="Proteomes" id="UP001642360">
    <property type="component" value="Unassembled WGS sequence"/>
</dbReference>
<gene>
    <name evidence="1" type="ORF">ILEXP_LOCUS44883</name>
</gene>
<feature type="non-terminal residue" evidence="1">
    <location>
        <position position="1"/>
    </location>
</feature>
<proteinExistence type="predicted"/>
<sequence length="71" mass="7542">KLRNNSFNGTLNMGSSISQQLQLVDLENNNISSVTLSSGYANALILIGNPVCTSPPANASYCQLQQQTTTP</sequence>
<keyword evidence="2" id="KW-1185">Reference proteome</keyword>
<organism evidence="1 2">
    <name type="scientific">Ilex paraguariensis</name>
    <name type="common">yerba mate</name>
    <dbReference type="NCBI Taxonomy" id="185542"/>
    <lineage>
        <taxon>Eukaryota</taxon>
        <taxon>Viridiplantae</taxon>
        <taxon>Streptophyta</taxon>
        <taxon>Embryophyta</taxon>
        <taxon>Tracheophyta</taxon>
        <taxon>Spermatophyta</taxon>
        <taxon>Magnoliopsida</taxon>
        <taxon>eudicotyledons</taxon>
        <taxon>Gunneridae</taxon>
        <taxon>Pentapetalae</taxon>
        <taxon>asterids</taxon>
        <taxon>campanulids</taxon>
        <taxon>Aquifoliales</taxon>
        <taxon>Aquifoliaceae</taxon>
        <taxon>Ilex</taxon>
    </lineage>
</organism>
<accession>A0ABC8U000</accession>
<evidence type="ECO:0000313" key="2">
    <source>
        <dbReference type="Proteomes" id="UP001642360"/>
    </source>
</evidence>
<comment type="caution">
    <text evidence="1">The sequence shown here is derived from an EMBL/GenBank/DDBJ whole genome shotgun (WGS) entry which is preliminary data.</text>
</comment>
<dbReference type="AlphaFoldDB" id="A0ABC8U000"/>